<dbReference type="EMBL" id="QVIG01000002">
    <property type="protein sequence ID" value="RGD56013.1"/>
    <property type="molecule type" value="Genomic_DNA"/>
</dbReference>
<dbReference type="PRINTS" id="PR00455">
    <property type="entry name" value="HTHTETR"/>
</dbReference>
<dbReference type="InterPro" id="IPR049445">
    <property type="entry name" value="TetR_SbtR-like_C"/>
</dbReference>
<dbReference type="InterPro" id="IPR001647">
    <property type="entry name" value="HTH_TetR"/>
</dbReference>
<organism evidence="6 7">
    <name type="scientific">Kitasatospora xanthocidica</name>
    <dbReference type="NCBI Taxonomy" id="83382"/>
    <lineage>
        <taxon>Bacteria</taxon>
        <taxon>Bacillati</taxon>
        <taxon>Actinomycetota</taxon>
        <taxon>Actinomycetes</taxon>
        <taxon>Kitasatosporales</taxon>
        <taxon>Streptomycetaceae</taxon>
        <taxon>Kitasatospora</taxon>
    </lineage>
</organism>
<protein>
    <submittedName>
        <fullName evidence="6">TetR/AcrR family transcriptional regulator</fullName>
    </submittedName>
</protein>
<reference evidence="6 7" key="1">
    <citation type="submission" date="2018-08" db="EMBL/GenBank/DDBJ databases">
        <title>Diversity &amp; Physiological Properties of Lignin-Decomposing Actinobacteria from Soil.</title>
        <authorList>
            <person name="Roh S.G."/>
            <person name="Kim S.B."/>
        </authorList>
    </citation>
    <scope>NUCLEOTIDE SEQUENCE [LARGE SCALE GENOMIC DNA]</scope>
    <source>
        <strain evidence="6 7">MMS17-GH009</strain>
    </source>
</reference>
<keyword evidence="3" id="KW-0804">Transcription</keyword>
<dbReference type="PANTHER" id="PTHR30055:SF234">
    <property type="entry name" value="HTH-TYPE TRANSCRIPTIONAL REGULATOR BETI"/>
    <property type="match status" value="1"/>
</dbReference>
<keyword evidence="7" id="KW-1185">Reference proteome</keyword>
<dbReference type="SUPFAM" id="SSF48498">
    <property type="entry name" value="Tetracyclin repressor-like, C-terminal domain"/>
    <property type="match status" value="1"/>
</dbReference>
<evidence type="ECO:0000256" key="4">
    <source>
        <dbReference type="PROSITE-ProRule" id="PRU00335"/>
    </source>
</evidence>
<evidence type="ECO:0000313" key="6">
    <source>
        <dbReference type="EMBL" id="RGD56013.1"/>
    </source>
</evidence>
<dbReference type="Gene3D" id="1.10.357.10">
    <property type="entry name" value="Tetracycline Repressor, domain 2"/>
    <property type="match status" value="1"/>
</dbReference>
<dbReference type="GO" id="GO:0003700">
    <property type="term" value="F:DNA-binding transcription factor activity"/>
    <property type="evidence" value="ECO:0007669"/>
    <property type="project" value="TreeGrafter"/>
</dbReference>
<dbReference type="Pfam" id="PF21597">
    <property type="entry name" value="TetR_C_43"/>
    <property type="match status" value="1"/>
</dbReference>
<sequence length="225" mass="24506">MAPPSSANPPGRLRRDAQRNRDLLLAAARDMFSRHGLDVPLDQIAKEAGVGNATLYRHFPTREALIGEVFADAGGGLAAAGEEALADADAWSGLERYFGRIFELVAADRGINDLVTQAIPTIPGMIEISRGHATTVGALIARAQEQGTMRRDVVTMDLLFLLGPLCRALPAATELRPDLWRRYLALLLDGFRAQATHPLPVPPIGEEHLDRMFADLWEAEQPEPS</sequence>
<comment type="caution">
    <text evidence="6">The sequence shown here is derived from an EMBL/GenBank/DDBJ whole genome shotgun (WGS) entry which is preliminary data.</text>
</comment>
<dbReference type="InterPro" id="IPR009057">
    <property type="entry name" value="Homeodomain-like_sf"/>
</dbReference>
<evidence type="ECO:0000259" key="5">
    <source>
        <dbReference type="PROSITE" id="PS50977"/>
    </source>
</evidence>
<evidence type="ECO:0000313" key="7">
    <source>
        <dbReference type="Proteomes" id="UP000263377"/>
    </source>
</evidence>
<evidence type="ECO:0000256" key="3">
    <source>
        <dbReference type="ARBA" id="ARBA00023163"/>
    </source>
</evidence>
<dbReference type="SUPFAM" id="SSF46689">
    <property type="entry name" value="Homeodomain-like"/>
    <property type="match status" value="1"/>
</dbReference>
<dbReference type="AlphaFoldDB" id="A0A372ZJH6"/>
<dbReference type="InterPro" id="IPR036271">
    <property type="entry name" value="Tet_transcr_reg_TetR-rel_C_sf"/>
</dbReference>
<keyword evidence="1" id="KW-0805">Transcription regulation</keyword>
<proteinExistence type="predicted"/>
<dbReference type="GO" id="GO:0000976">
    <property type="term" value="F:transcription cis-regulatory region binding"/>
    <property type="evidence" value="ECO:0007669"/>
    <property type="project" value="TreeGrafter"/>
</dbReference>
<dbReference type="Proteomes" id="UP000263377">
    <property type="component" value="Unassembled WGS sequence"/>
</dbReference>
<dbReference type="Pfam" id="PF00440">
    <property type="entry name" value="TetR_N"/>
    <property type="match status" value="1"/>
</dbReference>
<keyword evidence="2 4" id="KW-0238">DNA-binding</keyword>
<name>A0A372ZJH6_9ACTN</name>
<gene>
    <name evidence="6" type="ORF">DR950_37450</name>
</gene>
<evidence type="ECO:0000256" key="2">
    <source>
        <dbReference type="ARBA" id="ARBA00023125"/>
    </source>
</evidence>
<accession>A0A372ZJH6</accession>
<dbReference type="PANTHER" id="PTHR30055">
    <property type="entry name" value="HTH-TYPE TRANSCRIPTIONAL REGULATOR RUTR"/>
    <property type="match status" value="1"/>
</dbReference>
<dbReference type="InterPro" id="IPR050109">
    <property type="entry name" value="HTH-type_TetR-like_transc_reg"/>
</dbReference>
<feature type="domain" description="HTH tetR-type" evidence="5">
    <location>
        <begin position="18"/>
        <end position="77"/>
    </location>
</feature>
<dbReference type="RefSeq" id="WP_117492341.1">
    <property type="nucleotide sequence ID" value="NZ_QVIG01000002.1"/>
</dbReference>
<dbReference type="PROSITE" id="PS50977">
    <property type="entry name" value="HTH_TETR_2"/>
    <property type="match status" value="1"/>
</dbReference>
<evidence type="ECO:0000256" key="1">
    <source>
        <dbReference type="ARBA" id="ARBA00023015"/>
    </source>
</evidence>
<feature type="DNA-binding region" description="H-T-H motif" evidence="4">
    <location>
        <begin position="40"/>
        <end position="59"/>
    </location>
</feature>